<evidence type="ECO:0000256" key="4">
    <source>
        <dbReference type="ARBA" id="ARBA00023239"/>
    </source>
</evidence>
<dbReference type="InterPro" id="IPR051798">
    <property type="entry name" value="Class-II_PLP-Dep_Aminotrans"/>
</dbReference>
<dbReference type="InterPro" id="IPR015422">
    <property type="entry name" value="PyrdxlP-dep_Trfase_small"/>
</dbReference>
<evidence type="ECO:0000259" key="6">
    <source>
        <dbReference type="Pfam" id="PF00155"/>
    </source>
</evidence>
<evidence type="ECO:0000256" key="2">
    <source>
        <dbReference type="ARBA" id="ARBA00012224"/>
    </source>
</evidence>
<evidence type="ECO:0000313" key="8">
    <source>
        <dbReference type="EMBL" id="OSG96937.1"/>
    </source>
</evidence>
<dbReference type="Proteomes" id="UP000193905">
    <property type="component" value="Unassembled WGS sequence"/>
</dbReference>
<dbReference type="InterPro" id="IPR004839">
    <property type="entry name" value="Aminotransferase_I/II_large"/>
</dbReference>
<dbReference type="Gene3D" id="3.40.640.10">
    <property type="entry name" value="Type I PLP-dependent aspartate aminotransferase-like (Major domain)"/>
    <property type="match status" value="1"/>
</dbReference>
<organism evidence="7 10">
    <name type="scientific">Bifidobacterium adolescentis</name>
    <dbReference type="NCBI Taxonomy" id="1680"/>
    <lineage>
        <taxon>Bacteria</taxon>
        <taxon>Bacillati</taxon>
        <taxon>Actinomycetota</taxon>
        <taxon>Actinomycetes</taxon>
        <taxon>Bifidobacteriales</taxon>
        <taxon>Bifidobacteriaceae</taxon>
        <taxon>Bifidobacterium</taxon>
    </lineage>
</organism>
<dbReference type="EMBL" id="LNKI01000011">
    <property type="protein sequence ID" value="OSG96937.1"/>
    <property type="molecule type" value="Genomic_DNA"/>
</dbReference>
<dbReference type="InterPro" id="IPR015421">
    <property type="entry name" value="PyrdxlP-dep_Trfase_major"/>
</dbReference>
<comment type="cofactor">
    <cofactor evidence="1">
        <name>pyridoxal 5'-phosphate</name>
        <dbReference type="ChEBI" id="CHEBI:597326"/>
    </cofactor>
</comment>
<dbReference type="PANTHER" id="PTHR43525">
    <property type="entry name" value="PROTEIN MALY"/>
    <property type="match status" value="1"/>
</dbReference>
<dbReference type="Proteomes" id="UP000193208">
    <property type="component" value="Unassembled WGS sequence"/>
</dbReference>
<evidence type="ECO:0000256" key="1">
    <source>
        <dbReference type="ARBA" id="ARBA00001933"/>
    </source>
</evidence>
<evidence type="ECO:0000313" key="10">
    <source>
        <dbReference type="Proteomes" id="UP000193905"/>
    </source>
</evidence>
<dbReference type="SUPFAM" id="SSF53383">
    <property type="entry name" value="PLP-dependent transferases"/>
    <property type="match status" value="1"/>
</dbReference>
<dbReference type="Pfam" id="PF00155">
    <property type="entry name" value="Aminotran_1_2"/>
    <property type="match status" value="1"/>
</dbReference>
<dbReference type="AlphaFoldDB" id="A0A1X2ZKH7"/>
<dbReference type="GO" id="GO:0030170">
    <property type="term" value="F:pyridoxal phosphate binding"/>
    <property type="evidence" value="ECO:0007669"/>
    <property type="project" value="InterPro"/>
</dbReference>
<dbReference type="Gene3D" id="3.90.1150.10">
    <property type="entry name" value="Aspartate Aminotransferase, domain 1"/>
    <property type="match status" value="1"/>
</dbReference>
<dbReference type="EMBL" id="LNKH01000013">
    <property type="protein sequence ID" value="OSG94836.1"/>
    <property type="molecule type" value="Genomic_DNA"/>
</dbReference>
<keyword evidence="7" id="KW-0032">Aminotransferase</keyword>
<comment type="similarity">
    <text evidence="5">Belongs to the class-II pyridoxal-phosphate-dependent aminotransferase family. MalY/PatB cystathionine beta-lyase subfamily.</text>
</comment>
<sequence length="222" mass="25054">MWVADMSFGTCPEILTAFRARFNYPIFGYFSLPDRYYQSIIGWHMNRHGGIAQDDIGYENGILGGISNALNCFAAPGNPVLVHTSTYPGFTRCINANGYRLVDSELVQDSKSITRMNHAEMDKLLDEQRIHVVLLCSPHNPTGRVWEHEELEEAMALFARHDCIVLSDEIWSDVILGKHKHIPIQSVSDEARKRTISFYSSSKTFITAQSLSNEQNDRCPGA</sequence>
<keyword evidence="4" id="KW-0456">Lyase</keyword>
<evidence type="ECO:0000256" key="3">
    <source>
        <dbReference type="ARBA" id="ARBA00022898"/>
    </source>
</evidence>
<dbReference type="PANTHER" id="PTHR43525:SF1">
    <property type="entry name" value="PROTEIN MALY"/>
    <property type="match status" value="1"/>
</dbReference>
<name>A0A1X2ZKH7_BIFAD</name>
<feature type="domain" description="Aminotransferase class I/classII large" evidence="6">
    <location>
        <begin position="54"/>
        <end position="205"/>
    </location>
</feature>
<reference evidence="9 10" key="1">
    <citation type="journal article" date="2016" name="Sci. Rep.">
        <title>Evaluation of genetic diversity among strains of the human gut commensal Bifidobacterium adolescentis.</title>
        <authorList>
            <person name="Duranti S."/>
            <person name="Milani C."/>
            <person name="Lugli G.A."/>
            <person name="Mancabelli L."/>
            <person name="Turroni F."/>
            <person name="Ferrario C."/>
            <person name="Mangifesta M."/>
            <person name="Viappiani A."/>
            <person name="Sanchez B."/>
            <person name="Margolles A."/>
            <person name="van Sinderen D."/>
            <person name="Ventura M."/>
        </authorList>
    </citation>
    <scope>NUCLEOTIDE SEQUENCE [LARGE SCALE GENOMIC DNA]</scope>
    <source>
        <strain evidence="7 10">AL46-2</strain>
        <strain evidence="8 9">AL46-7</strain>
    </source>
</reference>
<evidence type="ECO:0000313" key="7">
    <source>
        <dbReference type="EMBL" id="OSG94836.1"/>
    </source>
</evidence>
<protein>
    <recommendedName>
        <fullName evidence="2">cysteine-S-conjugate beta-lyase</fullName>
        <ecNumber evidence="2">4.4.1.13</ecNumber>
    </recommendedName>
</protein>
<evidence type="ECO:0000313" key="9">
    <source>
        <dbReference type="Proteomes" id="UP000193208"/>
    </source>
</evidence>
<proteinExistence type="inferred from homology"/>
<accession>A0A1X2ZKH7</accession>
<dbReference type="GO" id="GO:0047804">
    <property type="term" value="F:cysteine-S-conjugate beta-lyase activity"/>
    <property type="evidence" value="ECO:0007669"/>
    <property type="project" value="UniProtKB-EC"/>
</dbReference>
<dbReference type="InterPro" id="IPR015424">
    <property type="entry name" value="PyrdxlP-dep_Trfase"/>
</dbReference>
<keyword evidence="3" id="KW-0663">Pyridoxal phosphate</keyword>
<dbReference type="EC" id="4.4.1.13" evidence="2"/>
<dbReference type="CDD" id="cd00609">
    <property type="entry name" value="AAT_like"/>
    <property type="match status" value="1"/>
</dbReference>
<comment type="caution">
    <text evidence="7">The sequence shown here is derived from an EMBL/GenBank/DDBJ whole genome shotgun (WGS) entry which is preliminary data.</text>
</comment>
<dbReference type="GO" id="GO:0008483">
    <property type="term" value="F:transaminase activity"/>
    <property type="evidence" value="ECO:0007669"/>
    <property type="project" value="UniProtKB-KW"/>
</dbReference>
<evidence type="ECO:0000256" key="5">
    <source>
        <dbReference type="ARBA" id="ARBA00037974"/>
    </source>
</evidence>
<gene>
    <name evidence="7" type="ORF">AL0462_1733</name>
    <name evidence="8" type="ORF">AL0467_1814</name>
</gene>
<keyword evidence="7" id="KW-0808">Transferase</keyword>